<name>A0A1G4NUF2_9FLOR</name>
<reference evidence="1" key="2">
    <citation type="submission" date="2016-10" db="EMBL/GenBank/DDBJ databases">
        <authorList>
            <person name="de Groot N.N."/>
        </authorList>
    </citation>
    <scope>NUCLEOTIDE SEQUENCE</scope>
    <source>
        <strain evidence="1">J.0158</strain>
    </source>
</reference>
<organism evidence="1">
    <name type="scientific">Izziella formosana</name>
    <dbReference type="NCBI Taxonomy" id="1653389"/>
    <lineage>
        <taxon>Eukaryota</taxon>
        <taxon>Rhodophyta</taxon>
        <taxon>Florideophyceae</taxon>
        <taxon>Nemaliophycidae</taxon>
        <taxon>Nemaliales</taxon>
        <taxon>Liagoraceae</taxon>
        <taxon>Izziella</taxon>
    </lineage>
</organism>
<dbReference type="GO" id="GO:0042781">
    <property type="term" value="F:3'-tRNA processing endoribonuclease activity"/>
    <property type="evidence" value="ECO:0007669"/>
    <property type="project" value="TreeGrafter"/>
</dbReference>
<dbReference type="PANTHER" id="PTHR46018:SF2">
    <property type="entry name" value="ZINC PHOSPHODIESTERASE ELAC PROTEIN 1"/>
    <property type="match status" value="1"/>
</dbReference>
<dbReference type="GeneID" id="30000619"/>
<dbReference type="EMBL" id="LT622868">
    <property type="protein sequence ID" value="SCW22280.1"/>
    <property type="molecule type" value="Genomic_DNA"/>
</dbReference>
<dbReference type="Gene3D" id="3.60.15.10">
    <property type="entry name" value="Ribonuclease Z/Hydroxyacylglutathione hydrolase-like"/>
    <property type="match status" value="1"/>
</dbReference>
<dbReference type="SUPFAM" id="SSF56281">
    <property type="entry name" value="Metallo-hydrolase/oxidoreductase"/>
    <property type="match status" value="1"/>
</dbReference>
<keyword evidence="1" id="KW-0934">Plastid</keyword>
<dbReference type="RefSeq" id="YP_009314026.1">
    <property type="nucleotide sequence ID" value="NC_031660.1"/>
</dbReference>
<dbReference type="PANTHER" id="PTHR46018">
    <property type="entry name" value="ZINC PHOSPHODIESTERASE ELAC PROTEIN 1"/>
    <property type="match status" value="1"/>
</dbReference>
<sequence>MLNISSAFLIRCSQTGEVWLFNCPEGCQQELNKSKISINHITHIVLADLKVETISGLVGLLSSLSLNDRVRSINLYGPPGLLSYINLARKYSKTSFRYNLTLYIHTSTHVYKSDSFRLYCHPLDQSQQKVKYIFLEKERPGRFQASRANKFGIIAGPVYGYLKMHRRYILPDGTMIEGKYFTNTYSQGNKISFSSNQYGFRINYELQNCSKQYITKV</sequence>
<dbReference type="InterPro" id="IPR036866">
    <property type="entry name" value="RibonucZ/Hydroxyglut_hydro"/>
</dbReference>
<proteinExistence type="predicted"/>
<evidence type="ECO:0000313" key="1">
    <source>
        <dbReference type="EMBL" id="SCW22280.1"/>
    </source>
</evidence>
<geneLocation type="chloroplast" evidence="1"/>
<accession>A0A1G4NUF2</accession>
<keyword evidence="1" id="KW-0150">Chloroplast</keyword>
<gene>
    <name evidence="1" type="primary">rnz</name>
    <name evidence="1" type="ORF">J0158_19</name>
</gene>
<dbReference type="AlphaFoldDB" id="A0A1G4NUF2"/>
<protein>
    <submittedName>
        <fullName evidence="1">Ribonuclease Z</fullName>
    </submittedName>
</protein>
<reference evidence="1" key="1">
    <citation type="submission" date="2016-10" db="EMBL/GenBank/DDBJ databases">
        <title>Chloroplast genomes as a tool to resolve red algal phylogenies: a case study in the Nemaliales.</title>
        <authorList>
            <person name="Costa J.F."/>
            <person name="Lin S.M."/>
            <person name="Macaya E.C."/>
            <person name="Fernandez-Garcia C."/>
            <person name="Verbruggen H."/>
        </authorList>
    </citation>
    <scope>NUCLEOTIDE SEQUENCE</scope>
    <source>
        <strain evidence="1">J.0158</strain>
    </source>
</reference>